<evidence type="ECO:0000313" key="2">
    <source>
        <dbReference type="Proteomes" id="UP000466187"/>
    </source>
</evidence>
<organism evidence="1 2">
    <name type="scientific">Mycolicibacterium gadium</name>
    <name type="common">Mycobacterium gadium</name>
    <dbReference type="NCBI Taxonomy" id="1794"/>
    <lineage>
        <taxon>Bacteria</taxon>
        <taxon>Bacillati</taxon>
        <taxon>Actinomycetota</taxon>
        <taxon>Actinomycetes</taxon>
        <taxon>Mycobacteriales</taxon>
        <taxon>Mycobacteriaceae</taxon>
        <taxon>Mycolicibacterium</taxon>
    </lineage>
</organism>
<evidence type="ECO:0000313" key="1">
    <source>
        <dbReference type="EMBL" id="BBZ16033.1"/>
    </source>
</evidence>
<dbReference type="KEGG" id="mgad:MGAD_03680"/>
<name>A0A7I7WHU2_MYCGU</name>
<dbReference type="Proteomes" id="UP000466187">
    <property type="component" value="Chromosome"/>
</dbReference>
<proteinExistence type="predicted"/>
<reference evidence="1 2" key="1">
    <citation type="journal article" date="2019" name="Emerg. Microbes Infect.">
        <title>Comprehensive subspecies identification of 175 nontuberculous mycobacteria species based on 7547 genomic profiles.</title>
        <authorList>
            <person name="Matsumoto Y."/>
            <person name="Kinjo T."/>
            <person name="Motooka D."/>
            <person name="Nabeya D."/>
            <person name="Jung N."/>
            <person name="Uechi K."/>
            <person name="Horii T."/>
            <person name="Iida T."/>
            <person name="Fujita J."/>
            <person name="Nakamura S."/>
        </authorList>
    </citation>
    <scope>NUCLEOTIDE SEQUENCE [LARGE SCALE GENOMIC DNA]</scope>
    <source>
        <strain evidence="1 2">JCM 12688</strain>
    </source>
</reference>
<protein>
    <submittedName>
        <fullName evidence="1">Uncharacterized protein</fullName>
    </submittedName>
</protein>
<dbReference type="AlphaFoldDB" id="A0A7I7WHU2"/>
<dbReference type="EMBL" id="AP022608">
    <property type="protein sequence ID" value="BBZ16033.1"/>
    <property type="molecule type" value="Genomic_DNA"/>
</dbReference>
<accession>A0A7I7WHU2</accession>
<dbReference type="RefSeq" id="WP_264001553.1">
    <property type="nucleotide sequence ID" value="NZ_JACKRT010000688.1"/>
</dbReference>
<gene>
    <name evidence="1" type="ORF">MGAD_03680</name>
</gene>
<sequence length="180" mass="19275">MPASVKPVPIGQGLWTVTVTNASSGPITDLEVDVYGVDRDGDRLEDSCYPAKGKISVQELSREILSGGMSGTLDAIGSRAPSLYPPGIVAMPANLGAYGGMVTDHIMTAPGLSSFLRNAQQQMVDKYPQVISRDQSAEVLYSAPGAVEVRVDLEFADDVGNLWRRRHGRQPEPVMEGEDS</sequence>